<proteinExistence type="predicted"/>
<accession>A0A922NW73</accession>
<dbReference type="Proteomes" id="UP000052167">
    <property type="component" value="Unassembled WGS sequence"/>
</dbReference>
<gene>
    <name evidence="2" type="ORF">GV68_19815</name>
</gene>
<name>A0A922NW73_9HYPH</name>
<sequence length="383" mass="43187">MSLKFALHEESLEVVTTTERLQQIGPAWSALWERADGLVFQSHGWVEAWWNTHQNRKCHLRIGLIWDKDLLIAVFPLAVSRRQGVRLLQWAASDCSDYCDILAAPECPDAALERLWGFLCASGGFDLVYLNRILPQATVRLLVGNQQKNALMLIPNYRQESSYRVTGQWQNGAAWLAGQPKKTRQEYRRHLRILDEAGPLEFRLLPPEEPVGALLKRLANLKRKNLAARNIQSTMYDEGSGALPALVQVLAATGTLRFFVLECKGEMIAASVNFAQKNTMMAYVTTYDASFSRGSPGDVLMTEYIQWSFDHGFECVDFLCGAERFKNKLATHSVALDSVVAVASLRGHLANFLDGARHRIRQIQSRLRRASSRSQSVRKPKNT</sequence>
<organism evidence="2 3">
    <name type="scientific">Pseudorhizobium pelagicum</name>
    <dbReference type="NCBI Taxonomy" id="1509405"/>
    <lineage>
        <taxon>Bacteria</taxon>
        <taxon>Pseudomonadati</taxon>
        <taxon>Pseudomonadota</taxon>
        <taxon>Alphaproteobacteria</taxon>
        <taxon>Hyphomicrobiales</taxon>
        <taxon>Rhizobiaceae</taxon>
        <taxon>Rhizobium/Agrobacterium group</taxon>
        <taxon>Pseudorhizobium</taxon>
    </lineage>
</organism>
<feature type="domain" description="BioF2-like acetyltransferase" evidence="1">
    <location>
        <begin position="181"/>
        <end position="326"/>
    </location>
</feature>
<keyword evidence="3" id="KW-1185">Reference proteome</keyword>
<dbReference type="Pfam" id="PF13480">
    <property type="entry name" value="Acetyltransf_6"/>
    <property type="match status" value="1"/>
</dbReference>
<dbReference type="OrthoDB" id="9808976at2"/>
<reference evidence="2 3" key="1">
    <citation type="submission" date="2014-06" db="EMBL/GenBank/DDBJ databases">
        <title>Rhizobium pelagicum/R2-400B4.</title>
        <authorList>
            <person name="Kimes N.E."/>
            <person name="Lopez-Perez M."/>
        </authorList>
    </citation>
    <scope>NUCLEOTIDE SEQUENCE [LARGE SCALE GENOMIC DNA]</scope>
    <source>
        <strain evidence="2 3">R2-400B4</strain>
    </source>
</reference>
<evidence type="ECO:0000313" key="3">
    <source>
        <dbReference type="Proteomes" id="UP000052167"/>
    </source>
</evidence>
<protein>
    <submittedName>
        <fullName evidence="2">Acetyltransferase</fullName>
    </submittedName>
</protein>
<dbReference type="AlphaFoldDB" id="A0A922NW73"/>
<dbReference type="InterPro" id="IPR016181">
    <property type="entry name" value="Acyl_CoA_acyltransferase"/>
</dbReference>
<dbReference type="Gene3D" id="3.40.630.30">
    <property type="match status" value="1"/>
</dbReference>
<evidence type="ECO:0000313" key="2">
    <source>
        <dbReference type="EMBL" id="KEQ02856.1"/>
    </source>
</evidence>
<comment type="caution">
    <text evidence="2">The sequence shown here is derived from an EMBL/GenBank/DDBJ whole genome shotgun (WGS) entry which is preliminary data.</text>
</comment>
<dbReference type="EMBL" id="JOKJ01000042">
    <property type="protein sequence ID" value="KEQ02856.1"/>
    <property type="molecule type" value="Genomic_DNA"/>
</dbReference>
<evidence type="ECO:0000259" key="1">
    <source>
        <dbReference type="Pfam" id="PF13480"/>
    </source>
</evidence>
<dbReference type="RefSeq" id="WP_037169344.1">
    <property type="nucleotide sequence ID" value="NZ_JOKI01000035.1"/>
</dbReference>
<dbReference type="InterPro" id="IPR038740">
    <property type="entry name" value="BioF2-like_GNAT_dom"/>
</dbReference>
<dbReference type="SUPFAM" id="SSF55729">
    <property type="entry name" value="Acyl-CoA N-acyltransferases (Nat)"/>
    <property type="match status" value="1"/>
</dbReference>